<gene>
    <name evidence="1" type="ORF">EV209_1220</name>
</gene>
<reference evidence="1 2" key="1">
    <citation type="submission" date="2019-02" db="EMBL/GenBank/DDBJ databases">
        <title>Genomic Encyclopedia of Type Strains, Phase IV (KMG-IV): sequencing the most valuable type-strain genomes for metagenomic binning, comparative biology and taxonomic classification.</title>
        <authorList>
            <person name="Goeker M."/>
        </authorList>
    </citation>
    <scope>NUCLEOTIDE SEQUENCE [LARGE SCALE GENOMIC DNA]</scope>
    <source>
        <strain evidence="1 2">DSM 29486</strain>
    </source>
</reference>
<dbReference type="Gene3D" id="3.30.70.120">
    <property type="match status" value="1"/>
</dbReference>
<comment type="caution">
    <text evidence="1">The sequence shown here is derived from an EMBL/GenBank/DDBJ whole genome shotgun (WGS) entry which is preliminary data.</text>
</comment>
<dbReference type="SUPFAM" id="SSF54913">
    <property type="entry name" value="GlnB-like"/>
    <property type="match status" value="1"/>
</dbReference>
<sequence>MDMKLIFAIVRDEDGGTVMSELNKEGYSVTKMSSTGGFLRSGNTTLMIGTDEDKVSHAIEVIKGQCGSRKQIIATSAPMVGMPSYTSFPISVDVGGATIFVLDVERFEKI</sequence>
<dbReference type="EMBL" id="SGXF01000001">
    <property type="protein sequence ID" value="RZT03086.1"/>
    <property type="molecule type" value="Genomic_DNA"/>
</dbReference>
<accession>A0A4Q7PRW4</accession>
<dbReference type="PANTHER" id="PTHR38456">
    <property type="entry name" value="CYCLIC DI-AMP RECEPTOR A"/>
    <property type="match status" value="1"/>
</dbReference>
<dbReference type="InterPro" id="IPR010375">
    <property type="entry name" value="CdAMP_rec"/>
</dbReference>
<evidence type="ECO:0000313" key="1">
    <source>
        <dbReference type="EMBL" id="RZT03086.1"/>
    </source>
</evidence>
<evidence type="ECO:0000313" key="2">
    <source>
        <dbReference type="Proteomes" id="UP000292927"/>
    </source>
</evidence>
<dbReference type="InterPro" id="IPR015867">
    <property type="entry name" value="N-reg_PII/ATP_PRibTrfase_C"/>
</dbReference>
<dbReference type="Proteomes" id="UP000292927">
    <property type="component" value="Unassembled WGS sequence"/>
</dbReference>
<protein>
    <submittedName>
        <fullName evidence="1">Uncharacterized protein YaaQ</fullName>
    </submittedName>
</protein>
<keyword evidence="2" id="KW-1185">Reference proteome</keyword>
<dbReference type="AlphaFoldDB" id="A0A4Q7PRW4"/>
<organism evidence="1 2">
    <name type="scientific">Cuneatibacter caecimuris</name>
    <dbReference type="NCBI Taxonomy" id="1796618"/>
    <lineage>
        <taxon>Bacteria</taxon>
        <taxon>Bacillati</taxon>
        <taxon>Bacillota</taxon>
        <taxon>Clostridia</taxon>
        <taxon>Lachnospirales</taxon>
        <taxon>Lachnospiraceae</taxon>
        <taxon>Cuneatibacter</taxon>
    </lineage>
</organism>
<proteinExistence type="predicted"/>
<name>A0A4Q7PRW4_9FIRM</name>
<dbReference type="Pfam" id="PF06153">
    <property type="entry name" value="CdAMP_rec"/>
    <property type="match status" value="1"/>
</dbReference>
<dbReference type="InterPro" id="IPR011322">
    <property type="entry name" value="N-reg_PII-like_a/b"/>
</dbReference>
<dbReference type="PANTHER" id="PTHR38456:SF1">
    <property type="entry name" value="CYCLIC DI-AMP RECEPTOR A"/>
    <property type="match status" value="1"/>
</dbReference>